<dbReference type="Proteomes" id="UP000692954">
    <property type="component" value="Unassembled WGS sequence"/>
</dbReference>
<comment type="caution">
    <text evidence="1">The sequence shown here is derived from an EMBL/GenBank/DDBJ whole genome shotgun (WGS) entry which is preliminary data.</text>
</comment>
<gene>
    <name evidence="1" type="ORF">PSON_ATCC_30995.1.T0430016</name>
</gene>
<accession>A0A8S1MYH8</accession>
<organism evidence="1 2">
    <name type="scientific">Paramecium sonneborni</name>
    <dbReference type="NCBI Taxonomy" id="65129"/>
    <lineage>
        <taxon>Eukaryota</taxon>
        <taxon>Sar</taxon>
        <taxon>Alveolata</taxon>
        <taxon>Ciliophora</taxon>
        <taxon>Intramacronucleata</taxon>
        <taxon>Oligohymenophorea</taxon>
        <taxon>Peniculida</taxon>
        <taxon>Parameciidae</taxon>
        <taxon>Paramecium</taxon>
    </lineage>
</organism>
<proteinExistence type="predicted"/>
<name>A0A8S1MYH8_9CILI</name>
<protein>
    <submittedName>
        <fullName evidence="1">Uncharacterized protein</fullName>
    </submittedName>
</protein>
<evidence type="ECO:0000313" key="2">
    <source>
        <dbReference type="Proteomes" id="UP000692954"/>
    </source>
</evidence>
<reference evidence="1" key="1">
    <citation type="submission" date="2021-01" db="EMBL/GenBank/DDBJ databases">
        <authorList>
            <consortium name="Genoscope - CEA"/>
            <person name="William W."/>
        </authorList>
    </citation>
    <scope>NUCLEOTIDE SEQUENCE</scope>
</reference>
<dbReference type="AlphaFoldDB" id="A0A8S1MYH8"/>
<keyword evidence="2" id="KW-1185">Reference proteome</keyword>
<dbReference type="EMBL" id="CAJJDN010000043">
    <property type="protein sequence ID" value="CAD8082093.1"/>
    <property type="molecule type" value="Genomic_DNA"/>
</dbReference>
<sequence>MKSIIQLSIPYIFKVSPIFLKPRSQIFILIKMIIHRLEGYQKQKTFKDQLKQTARITQIRSRRKLQQNRVVE</sequence>
<evidence type="ECO:0000313" key="1">
    <source>
        <dbReference type="EMBL" id="CAD8082093.1"/>
    </source>
</evidence>